<evidence type="ECO:0000313" key="2">
    <source>
        <dbReference type="EMBL" id="TYT73562.1"/>
    </source>
</evidence>
<dbReference type="RefSeq" id="WP_139450605.1">
    <property type="nucleotide sequence ID" value="NZ_VDMB01000026.1"/>
</dbReference>
<feature type="signal peptide" evidence="1">
    <location>
        <begin position="1"/>
        <end position="21"/>
    </location>
</feature>
<organism evidence="2 3">
    <name type="scientific">Desulfobotulus mexicanus</name>
    <dbReference type="NCBI Taxonomy" id="2586642"/>
    <lineage>
        <taxon>Bacteria</taxon>
        <taxon>Pseudomonadati</taxon>
        <taxon>Thermodesulfobacteriota</taxon>
        <taxon>Desulfobacteria</taxon>
        <taxon>Desulfobacterales</taxon>
        <taxon>Desulfobacteraceae</taxon>
        <taxon>Desulfobotulus</taxon>
    </lineage>
</organism>
<dbReference type="AlphaFoldDB" id="A0A5S5MCW6"/>
<dbReference type="Proteomes" id="UP000321899">
    <property type="component" value="Unassembled WGS sequence"/>
</dbReference>
<dbReference type="EMBL" id="VDMB01000026">
    <property type="protein sequence ID" value="TYT73562.1"/>
    <property type="molecule type" value="Genomic_DNA"/>
</dbReference>
<feature type="chain" id="PRO_5024289407" evidence="1">
    <location>
        <begin position="22"/>
        <end position="67"/>
    </location>
</feature>
<evidence type="ECO:0000256" key="1">
    <source>
        <dbReference type="SAM" id="SignalP"/>
    </source>
</evidence>
<keyword evidence="1" id="KW-0732">Signal</keyword>
<gene>
    <name evidence="2" type="ORF">FIM25_14635</name>
</gene>
<reference evidence="2 3" key="1">
    <citation type="submission" date="2019-06" db="EMBL/GenBank/DDBJ databases">
        <title>Desulfobotulus mexicanus sp. nov., a novel sulfate-reducing bacterium isolated from the sediment of an alkaline crater lake in Mexico.</title>
        <authorList>
            <person name="Hirschler-Rea A."/>
        </authorList>
    </citation>
    <scope>NUCLEOTIDE SEQUENCE [LARGE SCALE GENOMIC DNA]</scope>
    <source>
        <strain evidence="2 3">PAR22N</strain>
    </source>
</reference>
<accession>A0A5S5MCW6</accession>
<protein>
    <submittedName>
        <fullName evidence="2">Uncharacterized protein</fullName>
    </submittedName>
</protein>
<evidence type="ECO:0000313" key="3">
    <source>
        <dbReference type="Proteomes" id="UP000321899"/>
    </source>
</evidence>
<sequence>MKKISISILTILILYGSSAFAQTPVRVGATNEQPPYTIENNNGMIKDILEALNGIQKDYLNSSPPPP</sequence>
<proteinExistence type="predicted"/>
<name>A0A5S5MCW6_9BACT</name>
<keyword evidence="3" id="KW-1185">Reference proteome</keyword>
<comment type="caution">
    <text evidence="2">The sequence shown here is derived from an EMBL/GenBank/DDBJ whole genome shotgun (WGS) entry which is preliminary data.</text>
</comment>